<evidence type="ECO:0000313" key="5">
    <source>
        <dbReference type="EMBL" id="CAI2376331.1"/>
    </source>
</evidence>
<keyword evidence="4" id="KW-0812">Transmembrane</keyword>
<reference evidence="5" key="1">
    <citation type="submission" date="2023-07" db="EMBL/GenBank/DDBJ databases">
        <authorList>
            <consortium name="AG Swart"/>
            <person name="Singh M."/>
            <person name="Singh A."/>
            <person name="Seah K."/>
            <person name="Emmerich C."/>
        </authorList>
    </citation>
    <scope>NUCLEOTIDE SEQUENCE</scope>
    <source>
        <strain evidence="5">DP1</strain>
    </source>
</reference>
<evidence type="ECO:0000256" key="1">
    <source>
        <dbReference type="ARBA" id="ARBA00006484"/>
    </source>
</evidence>
<dbReference type="InterPro" id="IPR036291">
    <property type="entry name" value="NAD(P)-bd_dom_sf"/>
</dbReference>
<dbReference type="SUPFAM" id="SSF51735">
    <property type="entry name" value="NAD(P)-binding Rossmann-fold domains"/>
    <property type="match status" value="1"/>
</dbReference>
<dbReference type="PANTHER" id="PTHR44196:SF1">
    <property type="entry name" value="DEHYDROGENASE_REDUCTASE SDR FAMILY MEMBER 7B"/>
    <property type="match status" value="1"/>
</dbReference>
<dbReference type="Pfam" id="PF00106">
    <property type="entry name" value="adh_short"/>
    <property type="match status" value="1"/>
</dbReference>
<dbReference type="EMBL" id="CAMPGE010017886">
    <property type="protein sequence ID" value="CAI2376331.1"/>
    <property type="molecule type" value="Genomic_DNA"/>
</dbReference>
<dbReference type="GO" id="GO:0016020">
    <property type="term" value="C:membrane"/>
    <property type="evidence" value="ECO:0007669"/>
    <property type="project" value="TreeGrafter"/>
</dbReference>
<evidence type="ECO:0000256" key="4">
    <source>
        <dbReference type="SAM" id="Phobius"/>
    </source>
</evidence>
<organism evidence="5 6">
    <name type="scientific">Euplotes crassus</name>
    <dbReference type="NCBI Taxonomy" id="5936"/>
    <lineage>
        <taxon>Eukaryota</taxon>
        <taxon>Sar</taxon>
        <taxon>Alveolata</taxon>
        <taxon>Ciliophora</taxon>
        <taxon>Intramacronucleata</taxon>
        <taxon>Spirotrichea</taxon>
        <taxon>Hypotrichia</taxon>
        <taxon>Euplotida</taxon>
        <taxon>Euplotidae</taxon>
        <taxon>Moneuplotes</taxon>
    </lineage>
</organism>
<evidence type="ECO:0000256" key="2">
    <source>
        <dbReference type="ARBA" id="ARBA00023002"/>
    </source>
</evidence>
<dbReference type="InterPro" id="IPR002347">
    <property type="entry name" value="SDR_fam"/>
</dbReference>
<keyword evidence="4" id="KW-1133">Transmembrane helix</keyword>
<gene>
    <name evidence="5" type="ORF">ECRASSUSDP1_LOCUS17700</name>
</gene>
<dbReference type="PRINTS" id="PR00081">
    <property type="entry name" value="GDHRDH"/>
</dbReference>
<evidence type="ECO:0000256" key="3">
    <source>
        <dbReference type="RuleBase" id="RU000363"/>
    </source>
</evidence>
<feature type="transmembrane region" description="Helical" evidence="4">
    <location>
        <begin position="5"/>
        <end position="22"/>
    </location>
</feature>
<evidence type="ECO:0000313" key="6">
    <source>
        <dbReference type="Proteomes" id="UP001295684"/>
    </source>
</evidence>
<name>A0AAD1XNX1_EUPCR</name>
<protein>
    <submittedName>
        <fullName evidence="5">Uncharacterized protein</fullName>
    </submittedName>
</protein>
<accession>A0AAD1XNX1</accession>
<dbReference type="Proteomes" id="UP001295684">
    <property type="component" value="Unassembled WGS sequence"/>
</dbReference>
<keyword evidence="6" id="KW-1185">Reference proteome</keyword>
<sequence length="318" mass="35692">MIFEWVITCFIVYLLVLFYSGYHQITAKIPDFSGRVVLITGASSGIGEQLAKDLNRNGADVIITARRVEVLNQVKQECVFPDKVHVVRMDLSNIEELTQIAKDLNNKFKIDILINNGGVGMRGKFKNLQLKVVKQIMNANFLSACTLTRYIGEGMVSRKSGHIINNGSVAGLFPLPLRSIYSASKYAMRVFSNSIKAELKDSGITVTDIFPGYVQTDISANSLSGNGIPFGKTDENTTQGMKVEEVSKILLYYCRQNEKRQKDKWMLLKSLIVDPSRIVVCEFYVKVAVILSSLSEYIYRLVSNIKYNSQLEVMSKVK</sequence>
<keyword evidence="2" id="KW-0560">Oxidoreductase</keyword>
<dbReference type="PRINTS" id="PR00080">
    <property type="entry name" value="SDRFAMILY"/>
</dbReference>
<dbReference type="GO" id="GO:0016491">
    <property type="term" value="F:oxidoreductase activity"/>
    <property type="evidence" value="ECO:0007669"/>
    <property type="project" value="UniProtKB-KW"/>
</dbReference>
<proteinExistence type="inferred from homology"/>
<dbReference type="PANTHER" id="PTHR44196">
    <property type="entry name" value="DEHYDROGENASE/REDUCTASE SDR FAMILY MEMBER 7B"/>
    <property type="match status" value="1"/>
</dbReference>
<keyword evidence="4" id="KW-0472">Membrane</keyword>
<dbReference type="Gene3D" id="3.40.50.720">
    <property type="entry name" value="NAD(P)-binding Rossmann-like Domain"/>
    <property type="match status" value="1"/>
</dbReference>
<dbReference type="AlphaFoldDB" id="A0AAD1XNX1"/>
<comment type="similarity">
    <text evidence="1 3">Belongs to the short-chain dehydrogenases/reductases (SDR) family.</text>
</comment>
<comment type="caution">
    <text evidence="5">The sequence shown here is derived from an EMBL/GenBank/DDBJ whole genome shotgun (WGS) entry which is preliminary data.</text>
</comment>